<dbReference type="InterPro" id="IPR006311">
    <property type="entry name" value="TAT_signal"/>
</dbReference>
<comment type="similarity">
    <text evidence="1">Belongs to the thioredoxin family. DsbA subfamily.</text>
</comment>
<proteinExistence type="inferred from homology"/>
<evidence type="ECO:0000259" key="3">
    <source>
        <dbReference type="Pfam" id="PF13462"/>
    </source>
</evidence>
<name>A0ABV7FVM2_9PROT</name>
<sequence length="211" mass="22987">MPLFRRELLLAAASLSTVSLAGAALSGAGAQAPEDAPGTLLLPERGMGDPAAPMQVIEYFSMTCSHCATFHRETWPRVREALVDTGRVRMIWRDFPLDGVALEVAQVARAAPANAYEPLMGALLASQERWAFTQDAEVYVTEIARVAALAGMPRWQVEAAMDNGDLRDAIMQDRLTADRAHHVTRTPFFVFNGRRVPGAISFARFVEMASG</sequence>
<organism evidence="4 5">
    <name type="scientific">Teichococcus globiformis</name>
    <dbReference type="NCBI Taxonomy" id="2307229"/>
    <lineage>
        <taxon>Bacteria</taxon>
        <taxon>Pseudomonadati</taxon>
        <taxon>Pseudomonadota</taxon>
        <taxon>Alphaproteobacteria</taxon>
        <taxon>Acetobacterales</taxon>
        <taxon>Roseomonadaceae</taxon>
        <taxon>Roseomonas</taxon>
    </lineage>
</organism>
<dbReference type="InterPro" id="IPR036249">
    <property type="entry name" value="Thioredoxin-like_sf"/>
</dbReference>
<dbReference type="PROSITE" id="PS51318">
    <property type="entry name" value="TAT"/>
    <property type="match status" value="1"/>
</dbReference>
<dbReference type="Proteomes" id="UP001595593">
    <property type="component" value="Unassembled WGS sequence"/>
</dbReference>
<keyword evidence="2" id="KW-0732">Signal</keyword>
<protein>
    <submittedName>
        <fullName evidence="4">Thioredoxin domain-containing protein</fullName>
    </submittedName>
</protein>
<evidence type="ECO:0000256" key="2">
    <source>
        <dbReference type="SAM" id="SignalP"/>
    </source>
</evidence>
<feature type="signal peptide" evidence="2">
    <location>
        <begin position="1"/>
        <end position="23"/>
    </location>
</feature>
<gene>
    <name evidence="4" type="ORF">ACFOD4_04085</name>
</gene>
<reference evidence="5" key="1">
    <citation type="journal article" date="2019" name="Int. J. Syst. Evol. Microbiol.">
        <title>The Global Catalogue of Microorganisms (GCM) 10K type strain sequencing project: providing services to taxonomists for standard genome sequencing and annotation.</title>
        <authorList>
            <consortium name="The Broad Institute Genomics Platform"/>
            <consortium name="The Broad Institute Genome Sequencing Center for Infectious Disease"/>
            <person name="Wu L."/>
            <person name="Ma J."/>
        </authorList>
    </citation>
    <scope>NUCLEOTIDE SEQUENCE [LARGE SCALE GENOMIC DNA]</scope>
    <source>
        <strain evidence="5">KCTC 52094</strain>
    </source>
</reference>
<evidence type="ECO:0000256" key="1">
    <source>
        <dbReference type="ARBA" id="ARBA00005791"/>
    </source>
</evidence>
<feature type="chain" id="PRO_5046830753" evidence="2">
    <location>
        <begin position="24"/>
        <end position="211"/>
    </location>
</feature>
<dbReference type="EMBL" id="JBHRTN010000004">
    <property type="protein sequence ID" value="MFC3124230.1"/>
    <property type="molecule type" value="Genomic_DNA"/>
</dbReference>
<dbReference type="RefSeq" id="WP_379594600.1">
    <property type="nucleotide sequence ID" value="NZ_JBHRTN010000004.1"/>
</dbReference>
<accession>A0ABV7FVM2</accession>
<evidence type="ECO:0000313" key="4">
    <source>
        <dbReference type="EMBL" id="MFC3124230.1"/>
    </source>
</evidence>
<comment type="caution">
    <text evidence="4">The sequence shown here is derived from an EMBL/GenBank/DDBJ whole genome shotgun (WGS) entry which is preliminary data.</text>
</comment>
<feature type="domain" description="Thioredoxin-like fold" evidence="3">
    <location>
        <begin position="46"/>
        <end position="206"/>
    </location>
</feature>
<dbReference type="PANTHER" id="PTHR13887">
    <property type="entry name" value="GLUTATHIONE S-TRANSFERASE KAPPA"/>
    <property type="match status" value="1"/>
</dbReference>
<dbReference type="Gene3D" id="3.40.30.10">
    <property type="entry name" value="Glutaredoxin"/>
    <property type="match status" value="1"/>
</dbReference>
<dbReference type="PANTHER" id="PTHR13887:SF56">
    <property type="entry name" value="THIOREDOXIN-LIKE REDUCTASE RV2466C"/>
    <property type="match status" value="1"/>
</dbReference>
<evidence type="ECO:0000313" key="5">
    <source>
        <dbReference type="Proteomes" id="UP001595593"/>
    </source>
</evidence>
<dbReference type="SUPFAM" id="SSF52833">
    <property type="entry name" value="Thioredoxin-like"/>
    <property type="match status" value="1"/>
</dbReference>
<dbReference type="Pfam" id="PF13462">
    <property type="entry name" value="Thioredoxin_4"/>
    <property type="match status" value="1"/>
</dbReference>
<dbReference type="InterPro" id="IPR012336">
    <property type="entry name" value="Thioredoxin-like_fold"/>
</dbReference>
<keyword evidence="5" id="KW-1185">Reference proteome</keyword>